<evidence type="ECO:0000313" key="1">
    <source>
        <dbReference type="EMBL" id="KAG2303753.1"/>
    </source>
</evidence>
<dbReference type="Proteomes" id="UP000886595">
    <property type="component" value="Unassembled WGS sequence"/>
</dbReference>
<sequence>MERDTSRQGNGGRVFVRAKLNWDRDRHFSSLSFFLAAIERAILLSTAHLLRDGEVKFDHQDCISKEIKEKQPFPPQLKFSDSNGS</sequence>
<dbReference type="OrthoDB" id="10437835at2759"/>
<dbReference type="EMBL" id="JAAMPC010000007">
    <property type="protein sequence ID" value="KAG2303753.1"/>
    <property type="molecule type" value="Genomic_DNA"/>
</dbReference>
<keyword evidence="2" id="KW-1185">Reference proteome</keyword>
<gene>
    <name evidence="1" type="ORF">Bca52824_032404</name>
</gene>
<dbReference type="AlphaFoldDB" id="A0A8X7SCP3"/>
<evidence type="ECO:0000313" key="2">
    <source>
        <dbReference type="Proteomes" id="UP000886595"/>
    </source>
</evidence>
<reference evidence="1 2" key="1">
    <citation type="submission" date="2020-02" db="EMBL/GenBank/DDBJ databases">
        <authorList>
            <person name="Ma Q."/>
            <person name="Huang Y."/>
            <person name="Song X."/>
            <person name="Pei D."/>
        </authorList>
    </citation>
    <scope>NUCLEOTIDE SEQUENCE [LARGE SCALE GENOMIC DNA]</scope>
    <source>
        <strain evidence="1">Sxm20200214</strain>
        <tissue evidence="1">Leaf</tissue>
    </source>
</reference>
<proteinExistence type="predicted"/>
<comment type="caution">
    <text evidence="1">The sequence shown here is derived from an EMBL/GenBank/DDBJ whole genome shotgun (WGS) entry which is preliminary data.</text>
</comment>
<accession>A0A8X7SCP3</accession>
<protein>
    <submittedName>
        <fullName evidence="1">Uncharacterized protein</fullName>
    </submittedName>
</protein>
<name>A0A8X7SCP3_BRACI</name>
<organism evidence="1 2">
    <name type="scientific">Brassica carinata</name>
    <name type="common">Ethiopian mustard</name>
    <name type="synonym">Abyssinian cabbage</name>
    <dbReference type="NCBI Taxonomy" id="52824"/>
    <lineage>
        <taxon>Eukaryota</taxon>
        <taxon>Viridiplantae</taxon>
        <taxon>Streptophyta</taxon>
        <taxon>Embryophyta</taxon>
        <taxon>Tracheophyta</taxon>
        <taxon>Spermatophyta</taxon>
        <taxon>Magnoliopsida</taxon>
        <taxon>eudicotyledons</taxon>
        <taxon>Gunneridae</taxon>
        <taxon>Pentapetalae</taxon>
        <taxon>rosids</taxon>
        <taxon>malvids</taxon>
        <taxon>Brassicales</taxon>
        <taxon>Brassicaceae</taxon>
        <taxon>Brassiceae</taxon>
        <taxon>Brassica</taxon>
    </lineage>
</organism>